<sequence>MANSPLLTHQINSRAVKLRCGEDQLNGSLNLISNDEYFNRVFPNFFHISASETPPFHRVTAPYIILHAVQGISWIQSHLLPGQLSGAFVAVTDSEEVWEAVEMGDNSALIGDIDLQSSEFSPVRFSSSSIQLPQVSESS</sequence>
<proteinExistence type="predicted"/>
<dbReference type="KEGG" id="bcom:BAUCODRAFT_239059"/>
<dbReference type="EMBL" id="KB445560">
    <property type="protein sequence ID" value="EMC93391.1"/>
    <property type="molecule type" value="Genomic_DNA"/>
</dbReference>
<dbReference type="RefSeq" id="XP_007679561.1">
    <property type="nucleotide sequence ID" value="XM_007681371.1"/>
</dbReference>
<reference evidence="1 2" key="1">
    <citation type="journal article" date="2012" name="PLoS Pathog.">
        <title>Diverse lifestyles and strategies of plant pathogenesis encoded in the genomes of eighteen Dothideomycetes fungi.</title>
        <authorList>
            <person name="Ohm R.A."/>
            <person name="Feau N."/>
            <person name="Henrissat B."/>
            <person name="Schoch C.L."/>
            <person name="Horwitz B.A."/>
            <person name="Barry K.W."/>
            <person name="Condon B.J."/>
            <person name="Copeland A.C."/>
            <person name="Dhillon B."/>
            <person name="Glaser F."/>
            <person name="Hesse C.N."/>
            <person name="Kosti I."/>
            <person name="LaButti K."/>
            <person name="Lindquist E.A."/>
            <person name="Lucas S."/>
            <person name="Salamov A.A."/>
            <person name="Bradshaw R.E."/>
            <person name="Ciuffetti L."/>
            <person name="Hamelin R.C."/>
            <person name="Kema G.H.J."/>
            <person name="Lawrence C."/>
            <person name="Scott J.A."/>
            <person name="Spatafora J.W."/>
            <person name="Turgeon B.G."/>
            <person name="de Wit P.J.G.M."/>
            <person name="Zhong S."/>
            <person name="Goodwin S.B."/>
            <person name="Grigoriev I.V."/>
        </authorList>
    </citation>
    <scope>NUCLEOTIDE SEQUENCE [LARGE SCALE GENOMIC DNA]</scope>
    <source>
        <strain evidence="1 2">UAMH 10762</strain>
    </source>
</reference>
<evidence type="ECO:0000313" key="2">
    <source>
        <dbReference type="Proteomes" id="UP000011761"/>
    </source>
</evidence>
<dbReference type="AlphaFoldDB" id="M2MA89"/>
<name>M2MA89_BAUPA</name>
<dbReference type="Proteomes" id="UP000011761">
    <property type="component" value="Unassembled WGS sequence"/>
</dbReference>
<dbReference type="GeneID" id="19110099"/>
<evidence type="ECO:0000313" key="1">
    <source>
        <dbReference type="EMBL" id="EMC93391.1"/>
    </source>
</evidence>
<protein>
    <submittedName>
        <fullName evidence="1">Uncharacterized protein</fullName>
    </submittedName>
</protein>
<gene>
    <name evidence="1" type="ORF">BAUCODRAFT_239059</name>
</gene>
<dbReference type="HOGENOM" id="CLU_1844721_0_0_1"/>
<organism evidence="1 2">
    <name type="scientific">Baudoinia panamericana (strain UAMH 10762)</name>
    <name type="common">Angels' share fungus</name>
    <name type="synonym">Baudoinia compniacensis (strain UAMH 10762)</name>
    <dbReference type="NCBI Taxonomy" id="717646"/>
    <lineage>
        <taxon>Eukaryota</taxon>
        <taxon>Fungi</taxon>
        <taxon>Dikarya</taxon>
        <taxon>Ascomycota</taxon>
        <taxon>Pezizomycotina</taxon>
        <taxon>Dothideomycetes</taxon>
        <taxon>Dothideomycetidae</taxon>
        <taxon>Mycosphaerellales</taxon>
        <taxon>Teratosphaeriaceae</taxon>
        <taxon>Baudoinia</taxon>
    </lineage>
</organism>
<accession>M2MA89</accession>
<keyword evidence="2" id="KW-1185">Reference proteome</keyword>